<keyword evidence="6" id="KW-0597">Phosphoprotein</keyword>
<keyword evidence="16" id="KW-0443">Lipid metabolism</keyword>
<keyword evidence="15 33" id="KW-0503">Monooxygenase</keyword>
<dbReference type="PANTHER" id="PTHR23023">
    <property type="entry name" value="DIMETHYLANILINE MONOOXYGENASE"/>
    <property type="match status" value="1"/>
</dbReference>
<keyword evidence="12 33" id="KW-0521">NADP</keyword>
<comment type="function">
    <text evidence="18">Acts as a Baeyer-Villiger monooxygenase on a broad range of substrates. Catalyzes the insertion of an oxygen atom into a carbon-carbon bond adjacent to a carbonyl, which converts ketones to esters. Active on diverse carbonyl compounds, whereas soft nucleophiles are mostly non- or poorly reactive. In contrast with other forms of FMO it is non- or poorly active on 'classical' substrates such as drugs, pesticides, and dietary components containing soft nucleophilic heteroatoms. Able to oxidize drug molecules bearing a carbonyl group on an aliphatic chain, such as nabumetone and pentoxifylline. Also, in the absence of substrates, shows slow but yet significant NADPH oxidase activity. Acts as a positive modulator of cholesterol biosynthesis as well as glucose homeostasis, promoting metabolic aging via pleiotropic effects.</text>
</comment>
<dbReference type="GO" id="GO:0006629">
    <property type="term" value="P:lipid metabolic process"/>
    <property type="evidence" value="ECO:0007669"/>
    <property type="project" value="UniProtKB-KW"/>
</dbReference>
<comment type="catalytic activity">
    <reaction evidence="27">
        <text>trimethylamine + NADPH + O2 = trimethylamine N-oxide + NADP(+) + H2O</text>
        <dbReference type="Rhea" id="RHEA:31979"/>
        <dbReference type="ChEBI" id="CHEBI:15377"/>
        <dbReference type="ChEBI" id="CHEBI:15379"/>
        <dbReference type="ChEBI" id="CHEBI:15724"/>
        <dbReference type="ChEBI" id="CHEBI:57783"/>
        <dbReference type="ChEBI" id="CHEBI:58349"/>
        <dbReference type="ChEBI" id="CHEBI:58389"/>
        <dbReference type="EC" id="1.14.13.148"/>
    </reaction>
    <physiologicalReaction direction="left-to-right" evidence="27">
        <dbReference type="Rhea" id="RHEA:31980"/>
    </physiologicalReaction>
</comment>
<comment type="catalytic activity">
    <reaction evidence="29">
        <text>(2E)-geranial + NADPH + O2 + H(+) = (1E)-2,6-dimethylhepta-1,5-dien-1-yl formate + NADP(+) + H2O</text>
        <dbReference type="Rhea" id="RHEA:54860"/>
        <dbReference type="ChEBI" id="CHEBI:15377"/>
        <dbReference type="ChEBI" id="CHEBI:15378"/>
        <dbReference type="ChEBI" id="CHEBI:15379"/>
        <dbReference type="ChEBI" id="CHEBI:16980"/>
        <dbReference type="ChEBI" id="CHEBI:57783"/>
        <dbReference type="ChEBI" id="CHEBI:58349"/>
        <dbReference type="ChEBI" id="CHEBI:138375"/>
    </reaction>
    <physiologicalReaction direction="left-to-right" evidence="29">
        <dbReference type="Rhea" id="RHEA:54861"/>
    </physiologicalReaction>
</comment>
<keyword evidence="13 35" id="KW-1133">Transmembrane helix</keyword>
<evidence type="ECO:0000256" key="16">
    <source>
        <dbReference type="ARBA" id="ARBA00023098"/>
    </source>
</evidence>
<evidence type="ECO:0000256" key="30">
    <source>
        <dbReference type="ARBA" id="ARBA00048990"/>
    </source>
</evidence>
<evidence type="ECO:0000256" key="14">
    <source>
        <dbReference type="ARBA" id="ARBA00023002"/>
    </source>
</evidence>
<organism evidence="36 37">
    <name type="scientific">Monodelphis domestica</name>
    <name type="common">Gray short-tailed opossum</name>
    <dbReference type="NCBI Taxonomy" id="13616"/>
    <lineage>
        <taxon>Eukaryota</taxon>
        <taxon>Metazoa</taxon>
        <taxon>Chordata</taxon>
        <taxon>Craniata</taxon>
        <taxon>Vertebrata</taxon>
        <taxon>Euteleostomi</taxon>
        <taxon>Mammalia</taxon>
        <taxon>Metatheria</taxon>
        <taxon>Didelphimorphia</taxon>
        <taxon>Didelphidae</taxon>
        <taxon>Monodelphis</taxon>
    </lineage>
</organism>
<evidence type="ECO:0000256" key="22">
    <source>
        <dbReference type="ARBA" id="ARBA00047574"/>
    </source>
</evidence>
<evidence type="ECO:0000256" key="27">
    <source>
        <dbReference type="ARBA" id="ARBA00048088"/>
    </source>
</evidence>
<evidence type="ECO:0000256" key="19">
    <source>
        <dbReference type="ARBA" id="ARBA00045957"/>
    </source>
</evidence>
<dbReference type="GeneTree" id="ENSGT00940000162904"/>
<dbReference type="Gene3D" id="3.50.50.60">
    <property type="entry name" value="FAD/NAD(P)-binding domain"/>
    <property type="match status" value="1"/>
</dbReference>
<keyword evidence="11" id="KW-0492">Microsome</keyword>
<evidence type="ECO:0000256" key="1">
    <source>
        <dbReference type="ARBA" id="ARBA00001974"/>
    </source>
</evidence>
<evidence type="ECO:0000256" key="12">
    <source>
        <dbReference type="ARBA" id="ARBA00022857"/>
    </source>
</evidence>
<evidence type="ECO:0000256" key="9">
    <source>
        <dbReference type="ARBA" id="ARBA00022824"/>
    </source>
</evidence>
<comment type="catalytic activity">
    <reaction evidence="23">
        <text>sulcatone + NADPH + O2 + H(+) = 4-methylpent-3-en-1-yl acetate + NADP(+) + H2O</text>
        <dbReference type="Rhea" id="RHEA:54864"/>
        <dbReference type="ChEBI" id="CHEBI:15377"/>
        <dbReference type="ChEBI" id="CHEBI:15378"/>
        <dbReference type="ChEBI" id="CHEBI:15379"/>
        <dbReference type="ChEBI" id="CHEBI:16310"/>
        <dbReference type="ChEBI" id="CHEBI:57783"/>
        <dbReference type="ChEBI" id="CHEBI:58349"/>
        <dbReference type="ChEBI" id="CHEBI:138373"/>
    </reaction>
    <physiologicalReaction direction="left-to-right" evidence="23">
        <dbReference type="Rhea" id="RHEA:54865"/>
    </physiologicalReaction>
</comment>
<keyword evidence="14 33" id="KW-0560">Oxidoreductase</keyword>
<comment type="catalytic activity">
    <reaction evidence="22">
        <text>heptan-2-one + NADPH + O2 + H(+) = pentyl acetate + NADP(+) + H2O</text>
        <dbReference type="Rhea" id="RHEA:54836"/>
        <dbReference type="ChEBI" id="CHEBI:5672"/>
        <dbReference type="ChEBI" id="CHEBI:15377"/>
        <dbReference type="ChEBI" id="CHEBI:15378"/>
        <dbReference type="ChEBI" id="CHEBI:15379"/>
        <dbReference type="ChEBI" id="CHEBI:57783"/>
        <dbReference type="ChEBI" id="CHEBI:58349"/>
        <dbReference type="ChEBI" id="CHEBI:87362"/>
    </reaction>
    <physiologicalReaction direction="left-to-right" evidence="22">
        <dbReference type="Rhea" id="RHEA:54837"/>
    </physiologicalReaction>
</comment>
<evidence type="ECO:0000256" key="26">
    <source>
        <dbReference type="ARBA" id="ARBA00048041"/>
    </source>
</evidence>
<comment type="catalytic activity">
    <reaction evidence="30">
        <text>heptan-4-one + NADPH + O2 + H(+) = propyl butanoate + NADP(+) + H2O</text>
        <dbReference type="Rhea" id="RHEA:54852"/>
        <dbReference type="ChEBI" id="CHEBI:15377"/>
        <dbReference type="ChEBI" id="CHEBI:15378"/>
        <dbReference type="ChEBI" id="CHEBI:15379"/>
        <dbReference type="ChEBI" id="CHEBI:57783"/>
        <dbReference type="ChEBI" id="CHEBI:58349"/>
        <dbReference type="ChEBI" id="CHEBI:89484"/>
        <dbReference type="ChEBI" id="CHEBI:89719"/>
    </reaction>
    <physiologicalReaction direction="left-to-right" evidence="30">
        <dbReference type="Rhea" id="RHEA:54853"/>
    </physiologicalReaction>
</comment>
<keyword evidence="5" id="KW-0488">Methylation</keyword>
<evidence type="ECO:0000256" key="2">
    <source>
        <dbReference type="ARBA" id="ARBA00004389"/>
    </source>
</evidence>
<comment type="catalytic activity">
    <reaction evidence="28">
        <text>octan-3-one + NADPH + O2 + H(+) = ethyl hexanoate + NADP(+) + H2O</text>
        <dbReference type="Rhea" id="RHEA:54856"/>
        <dbReference type="ChEBI" id="CHEBI:15377"/>
        <dbReference type="ChEBI" id="CHEBI:15378"/>
        <dbReference type="ChEBI" id="CHEBI:15379"/>
        <dbReference type="ChEBI" id="CHEBI:57783"/>
        <dbReference type="ChEBI" id="CHEBI:58349"/>
        <dbReference type="ChEBI" id="CHEBI:80946"/>
        <dbReference type="ChEBI" id="CHEBI:86055"/>
    </reaction>
    <physiologicalReaction direction="left-to-right" evidence="28">
        <dbReference type="Rhea" id="RHEA:54857"/>
    </physiologicalReaction>
</comment>
<dbReference type="Ensembl" id="ENSMODT00000080001.1">
    <property type="protein sequence ID" value="ENSMODP00000054796.1"/>
    <property type="gene ID" value="ENSMODG00000044511.1"/>
</dbReference>
<comment type="cofactor">
    <cofactor evidence="1 33 34">
        <name>FAD</name>
        <dbReference type="ChEBI" id="CHEBI:57692"/>
    </cofactor>
</comment>
<keyword evidence="7 33" id="KW-0285">Flavoprotein</keyword>
<evidence type="ECO:0000256" key="23">
    <source>
        <dbReference type="ARBA" id="ARBA00047855"/>
    </source>
</evidence>
<comment type="catalytic activity">
    <reaction evidence="24">
        <text>NADPH + O2 + H(+) = H2O2 + NADP(+)</text>
        <dbReference type="Rhea" id="RHEA:11260"/>
        <dbReference type="ChEBI" id="CHEBI:15378"/>
        <dbReference type="ChEBI" id="CHEBI:15379"/>
        <dbReference type="ChEBI" id="CHEBI:16240"/>
        <dbReference type="ChEBI" id="CHEBI:57783"/>
        <dbReference type="ChEBI" id="CHEBI:58349"/>
        <dbReference type="EC" id="1.6.3.1"/>
    </reaction>
    <physiologicalReaction direction="left-to-right" evidence="24">
        <dbReference type="Rhea" id="RHEA:11261"/>
    </physiologicalReaction>
</comment>
<dbReference type="InterPro" id="IPR036188">
    <property type="entry name" value="FAD/NAD-bd_sf"/>
</dbReference>
<dbReference type="GO" id="GO:0050661">
    <property type="term" value="F:NADP binding"/>
    <property type="evidence" value="ECO:0007669"/>
    <property type="project" value="InterPro"/>
</dbReference>
<comment type="similarity">
    <text evidence="4 33 34">Belongs to the FMO family.</text>
</comment>
<evidence type="ECO:0000256" key="31">
    <source>
        <dbReference type="ARBA" id="ARBA00049443"/>
    </source>
</evidence>
<gene>
    <name evidence="36" type="primary">LOC100017088</name>
</gene>
<evidence type="ECO:0000256" key="21">
    <source>
        <dbReference type="ARBA" id="ARBA00047426"/>
    </source>
</evidence>
<keyword evidence="9 33" id="KW-0256">Endoplasmic reticulum</keyword>
<reference evidence="36 37" key="1">
    <citation type="journal article" date="2007" name="Nature">
        <title>Genome of the marsupial Monodelphis domestica reveals innovation in non-coding sequences.</title>
        <authorList>
            <person name="Mikkelsen T.S."/>
            <person name="Wakefield M.J."/>
            <person name="Aken B."/>
            <person name="Amemiya C.T."/>
            <person name="Chang J.L."/>
            <person name="Duke S."/>
            <person name="Garber M."/>
            <person name="Gentles A.J."/>
            <person name="Goodstadt L."/>
            <person name="Heger A."/>
            <person name="Jurka J."/>
            <person name="Kamal M."/>
            <person name="Mauceli E."/>
            <person name="Searle S.M."/>
            <person name="Sharpe T."/>
            <person name="Baker M.L."/>
            <person name="Batzer M.A."/>
            <person name="Benos P.V."/>
            <person name="Belov K."/>
            <person name="Clamp M."/>
            <person name="Cook A."/>
            <person name="Cuff J."/>
            <person name="Das R."/>
            <person name="Davidow L."/>
            <person name="Deakin J.E."/>
            <person name="Fazzari M.J."/>
            <person name="Glass J.L."/>
            <person name="Grabherr M."/>
            <person name="Greally J.M."/>
            <person name="Gu W."/>
            <person name="Hore T.A."/>
            <person name="Huttley G.A."/>
            <person name="Kleber M."/>
            <person name="Jirtle R.L."/>
            <person name="Koina E."/>
            <person name="Lee J.T."/>
            <person name="Mahony S."/>
            <person name="Marra M.A."/>
            <person name="Miller R.D."/>
            <person name="Nicholls R.D."/>
            <person name="Oda M."/>
            <person name="Papenfuss A.T."/>
            <person name="Parra Z.E."/>
            <person name="Pollock D.D."/>
            <person name="Ray D.A."/>
            <person name="Schein J.E."/>
            <person name="Speed T.P."/>
            <person name="Thompson K."/>
            <person name="VandeBerg J.L."/>
            <person name="Wade C.M."/>
            <person name="Walker J.A."/>
            <person name="Waters P.D."/>
            <person name="Webber C."/>
            <person name="Weidman J.R."/>
            <person name="Xie X."/>
            <person name="Zody M.C."/>
            <person name="Baldwin J."/>
            <person name="Abdouelleil A."/>
            <person name="Abdulkadir J."/>
            <person name="Abebe A."/>
            <person name="Abera B."/>
            <person name="Abreu J."/>
            <person name="Acer S.C."/>
            <person name="Aftuck L."/>
            <person name="Alexander A."/>
            <person name="An P."/>
            <person name="Anderson E."/>
            <person name="Anderson S."/>
            <person name="Arachi H."/>
            <person name="Azer M."/>
            <person name="Bachantsang P."/>
            <person name="Barry A."/>
            <person name="Bayul T."/>
            <person name="Berlin A."/>
            <person name="Bessette D."/>
            <person name="Bloom T."/>
            <person name="Bloom T."/>
            <person name="Boguslavskiy L."/>
            <person name="Bonnet C."/>
            <person name="Boukhgalter B."/>
            <person name="Bourzgui I."/>
            <person name="Brown A."/>
            <person name="Cahill P."/>
            <person name="Channer S."/>
            <person name="Cheshatsang Y."/>
            <person name="Chuda L."/>
            <person name="Citroen M."/>
            <person name="Collymore A."/>
            <person name="Cooke P."/>
            <person name="Costello M."/>
            <person name="D'Aco K."/>
            <person name="Daza R."/>
            <person name="De Haan G."/>
            <person name="DeGray S."/>
            <person name="DeMaso C."/>
            <person name="Dhargay N."/>
            <person name="Dooley K."/>
            <person name="Dooley E."/>
            <person name="Doricent M."/>
            <person name="Dorje P."/>
            <person name="Dorjee K."/>
            <person name="Dupes A."/>
            <person name="Elong R."/>
            <person name="Falk J."/>
            <person name="Farina A."/>
            <person name="Faro S."/>
            <person name="Ferguson D."/>
            <person name="Fisher S."/>
            <person name="Foley C.D."/>
            <person name="Franke A."/>
            <person name="Friedrich D."/>
            <person name="Gadbois L."/>
            <person name="Gearin G."/>
            <person name="Gearin C.R."/>
            <person name="Giannoukos G."/>
            <person name="Goode T."/>
            <person name="Graham J."/>
            <person name="Grandbois E."/>
            <person name="Grewal S."/>
            <person name="Gyaltsen K."/>
            <person name="Hafez N."/>
            <person name="Hagos B."/>
            <person name="Hall J."/>
            <person name="Henson C."/>
            <person name="Hollinger A."/>
            <person name="Honan T."/>
            <person name="Huard M.D."/>
            <person name="Hughes L."/>
            <person name="Hurhula B."/>
            <person name="Husby M.E."/>
            <person name="Kamat A."/>
            <person name="Kanga B."/>
            <person name="Kashin S."/>
            <person name="Khazanovich D."/>
            <person name="Kisner P."/>
            <person name="Lance K."/>
            <person name="Lara M."/>
            <person name="Lee W."/>
            <person name="Lennon N."/>
            <person name="Letendre F."/>
            <person name="LeVine R."/>
            <person name="Lipovsky A."/>
            <person name="Liu X."/>
            <person name="Liu J."/>
            <person name="Liu S."/>
            <person name="Lokyitsang T."/>
            <person name="Lokyitsang Y."/>
            <person name="Lubonja R."/>
            <person name="Lui A."/>
            <person name="MacDonald P."/>
            <person name="Magnisalis V."/>
            <person name="Maru K."/>
            <person name="Matthews C."/>
            <person name="McCusker W."/>
            <person name="McDonough S."/>
            <person name="Mehta T."/>
            <person name="Meldrim J."/>
            <person name="Meneus L."/>
            <person name="Mihai O."/>
            <person name="Mihalev A."/>
            <person name="Mihova T."/>
            <person name="Mittelman R."/>
            <person name="Mlenga V."/>
            <person name="Montmayeur A."/>
            <person name="Mulrain L."/>
            <person name="Navidi A."/>
            <person name="Naylor J."/>
            <person name="Negash T."/>
            <person name="Nguyen T."/>
            <person name="Nguyen N."/>
            <person name="Nicol R."/>
            <person name="Norbu C."/>
            <person name="Norbu N."/>
            <person name="Novod N."/>
            <person name="O'Neill B."/>
            <person name="Osman S."/>
            <person name="Markiewicz E."/>
            <person name="Oyono O.L."/>
            <person name="Patti C."/>
            <person name="Phunkhang P."/>
            <person name="Pierre F."/>
            <person name="Priest M."/>
            <person name="Raghuraman S."/>
            <person name="Rege F."/>
            <person name="Reyes R."/>
            <person name="Rise C."/>
            <person name="Rogov P."/>
            <person name="Ross K."/>
            <person name="Ryan E."/>
            <person name="Settipalli S."/>
            <person name="Shea T."/>
            <person name="Sherpa N."/>
            <person name="Shi L."/>
            <person name="Shih D."/>
            <person name="Sparrow T."/>
            <person name="Spaulding J."/>
            <person name="Stalker J."/>
            <person name="Stange-Thomann N."/>
            <person name="Stavropoulos S."/>
            <person name="Stone C."/>
            <person name="Strader C."/>
            <person name="Tesfaye S."/>
            <person name="Thomson T."/>
            <person name="Thoulutsang Y."/>
            <person name="Thoulutsang D."/>
            <person name="Topham K."/>
            <person name="Topping I."/>
            <person name="Tsamla T."/>
            <person name="Vassiliev H."/>
            <person name="Vo A."/>
            <person name="Wangchuk T."/>
            <person name="Wangdi T."/>
            <person name="Weiand M."/>
            <person name="Wilkinson J."/>
            <person name="Wilson A."/>
            <person name="Yadav S."/>
            <person name="Young G."/>
            <person name="Yu Q."/>
            <person name="Zembek L."/>
            <person name="Zhong D."/>
            <person name="Zimmer A."/>
            <person name="Zwirko Z."/>
            <person name="Jaffe D.B."/>
            <person name="Alvarez P."/>
            <person name="Brockman W."/>
            <person name="Butler J."/>
            <person name="Chin C."/>
            <person name="Gnerre S."/>
            <person name="MacCallum I."/>
            <person name="Graves J.A."/>
            <person name="Ponting C.P."/>
            <person name="Breen M."/>
            <person name="Samollow P.B."/>
            <person name="Lander E.S."/>
            <person name="Lindblad-Toh K."/>
        </authorList>
    </citation>
    <scope>NUCLEOTIDE SEQUENCE [LARGE SCALE GENOMIC DNA]</scope>
</reference>
<sequence length="534" mass="61372">MPVKRVAVIGAGVSGISAIKSCLDEGLEPTCFEGTNDIGGLWRYEEKSEVGRPSIYRSLTCNTSKEMTAFSDYPFPDNYPNYLHNSKMMEYLRMYIKHFELLKHIRFLAKVCSVRKRPDFSSTGQWDVVVDVDGKQEFYIFDGIMVCSGHYNYPYLPLKDFPGIKKFKGHYFHTWEYKNPEKFLGKRIAVIGIGNSGADVACELSHGAKQVFLSTRRGAWIWSRLWDNGYPIDTVLFTRFYNYINKWLTTSMINNWAENKLNSKFNHTDFGLQPEHRFLSHQPTFSDDMPNHIISGRLQVKPNVIEFTETTAIFEDGTEEEIDVVIFATGYTFDFPFLEDNLKNIDNEHTMYKFVFPPFLDKPTLAFIGILQPVGATIPTSELQSRWVARVFKGAKKLPSQKDMMVDIKRTRDKLDKQFLKSPRDTSRVPYVQYMDEIASEIDVKPNPFCLFLQDPKLALEVLFGPCTPYQYRLQGPGKWAGARTAILTQRERIIKPMRTRTLKCHQPPCSVLCWLLGAGLSLSLFVFILAING</sequence>
<feature type="transmembrane region" description="Helical" evidence="35">
    <location>
        <begin position="512"/>
        <end position="532"/>
    </location>
</feature>
<comment type="catalytic activity">
    <reaction evidence="26">
        <text>hypotaurine + NADPH + O2 + H(+) = taurine + NADP(+) + H2O</text>
        <dbReference type="Rhea" id="RHEA:69819"/>
        <dbReference type="ChEBI" id="CHEBI:15377"/>
        <dbReference type="ChEBI" id="CHEBI:15378"/>
        <dbReference type="ChEBI" id="CHEBI:15379"/>
        <dbReference type="ChEBI" id="CHEBI:57783"/>
        <dbReference type="ChEBI" id="CHEBI:57853"/>
        <dbReference type="ChEBI" id="CHEBI:58349"/>
        <dbReference type="ChEBI" id="CHEBI:507393"/>
        <dbReference type="EC" id="1.14.13.8"/>
    </reaction>
    <physiologicalReaction direction="left-to-right" evidence="26">
        <dbReference type="Rhea" id="RHEA:69820"/>
    </physiologicalReaction>
</comment>
<name>A0A5F8H6D8_MONDO</name>
<comment type="function">
    <text evidence="19">Broad spectrum monooxygenase that catalyzes the oxygenation of a wide variety of nitrogen- and sulfur-containing compounds including xenobiotics. Catalyzes the S-oxygenation of hypotaurine to produce taurine, an organic osmolyte involved in cell volume regulation as well as a variety of cytoprotective and developmental processes. In vitro, catalyzes the N-oxygenation of trimethylamine (TMA) to produce trimethylamine N-oxide (TMAO) and could therefore participate to the detoxification of this compound that is generated by the action of gut microbiota from dietary precursors such as choline, choline containing compounds, betaine or L-carnitine.</text>
</comment>
<reference evidence="36" key="3">
    <citation type="submission" date="2025-09" db="UniProtKB">
        <authorList>
            <consortium name="Ensembl"/>
        </authorList>
    </citation>
    <scope>IDENTIFICATION</scope>
</reference>
<comment type="catalytic activity">
    <reaction evidence="20">
        <text>hypotaurine + NADH + O2 + H(+) = taurine + NAD(+) + H2O</text>
        <dbReference type="Rhea" id="RHEA:74111"/>
        <dbReference type="ChEBI" id="CHEBI:15377"/>
        <dbReference type="ChEBI" id="CHEBI:15378"/>
        <dbReference type="ChEBI" id="CHEBI:15379"/>
        <dbReference type="ChEBI" id="CHEBI:57540"/>
        <dbReference type="ChEBI" id="CHEBI:57853"/>
        <dbReference type="ChEBI" id="CHEBI:57945"/>
        <dbReference type="ChEBI" id="CHEBI:507393"/>
        <dbReference type="EC" id="1.14.13.8"/>
    </reaction>
    <physiologicalReaction direction="left-to-right" evidence="20">
        <dbReference type="Rhea" id="RHEA:74112"/>
    </physiologicalReaction>
</comment>
<evidence type="ECO:0000256" key="17">
    <source>
        <dbReference type="ARBA" id="ARBA00023136"/>
    </source>
</evidence>
<keyword evidence="37" id="KW-1185">Reference proteome</keyword>
<dbReference type="PIRSF" id="PIRSF000332">
    <property type="entry name" value="FMO"/>
    <property type="match status" value="1"/>
</dbReference>
<evidence type="ECO:0000256" key="11">
    <source>
        <dbReference type="ARBA" id="ARBA00022848"/>
    </source>
</evidence>
<dbReference type="InParanoid" id="A0A5F8H6D8"/>
<evidence type="ECO:0000256" key="24">
    <source>
        <dbReference type="ARBA" id="ARBA00047864"/>
    </source>
</evidence>
<protein>
    <recommendedName>
        <fullName evidence="34">Flavin-containing monooxygenase</fullName>
        <ecNumber evidence="34">1.-.-.-</ecNumber>
    </recommendedName>
</protein>
<dbReference type="PRINTS" id="PR00370">
    <property type="entry name" value="FMOXYGENASE"/>
</dbReference>
<dbReference type="EC" id="1.-.-.-" evidence="34"/>
<dbReference type="GO" id="GO:0005789">
    <property type="term" value="C:endoplasmic reticulum membrane"/>
    <property type="evidence" value="ECO:0007669"/>
    <property type="project" value="UniProtKB-SubCell"/>
</dbReference>
<evidence type="ECO:0000256" key="8">
    <source>
        <dbReference type="ARBA" id="ARBA00022692"/>
    </source>
</evidence>
<proteinExistence type="inferred from homology"/>
<evidence type="ECO:0000256" key="10">
    <source>
        <dbReference type="ARBA" id="ARBA00022827"/>
    </source>
</evidence>
<evidence type="ECO:0000256" key="29">
    <source>
        <dbReference type="ARBA" id="ARBA00048989"/>
    </source>
</evidence>
<dbReference type="KEGG" id="mdo:100017088"/>
<comment type="subcellular location">
    <subcellularLocation>
        <location evidence="2">Endoplasmic reticulum membrane</location>
        <topology evidence="2">Single-pass membrane protein</topology>
    </subcellularLocation>
    <subcellularLocation>
        <location evidence="3">Microsome membrane</location>
    </subcellularLocation>
</comment>
<evidence type="ECO:0000313" key="37">
    <source>
        <dbReference type="Proteomes" id="UP000002280"/>
    </source>
</evidence>
<dbReference type="Proteomes" id="UP000002280">
    <property type="component" value="Chromosome 2"/>
</dbReference>
<dbReference type="InterPro" id="IPR002257">
    <property type="entry name" value="Flavin_mOase_5"/>
</dbReference>
<evidence type="ECO:0000256" key="20">
    <source>
        <dbReference type="ARBA" id="ARBA00047338"/>
    </source>
</evidence>
<comment type="catalytic activity">
    <reaction evidence="32">
        <text>octan-3-one + NADPH + O2 + H(+) = pentyl propanoate + NADP(+) + H2O</text>
        <dbReference type="Rhea" id="RHEA:54840"/>
        <dbReference type="ChEBI" id="CHEBI:15377"/>
        <dbReference type="ChEBI" id="CHEBI:15378"/>
        <dbReference type="ChEBI" id="CHEBI:15379"/>
        <dbReference type="ChEBI" id="CHEBI:57783"/>
        <dbReference type="ChEBI" id="CHEBI:58349"/>
        <dbReference type="ChEBI" id="CHEBI:80946"/>
        <dbReference type="ChEBI" id="CHEBI:87373"/>
    </reaction>
    <physiologicalReaction direction="left-to-right" evidence="32">
        <dbReference type="Rhea" id="RHEA:54841"/>
    </physiologicalReaction>
</comment>
<dbReference type="InterPro" id="IPR000960">
    <property type="entry name" value="Flavin_mOase"/>
</dbReference>
<keyword evidence="8 35" id="KW-0812">Transmembrane</keyword>
<evidence type="ECO:0000256" key="6">
    <source>
        <dbReference type="ARBA" id="ARBA00022553"/>
    </source>
</evidence>
<comment type="catalytic activity">
    <reaction evidence="21">
        <text>hexan-3-one + NADPH + O2 + H(+) = propyl propanoate + NADP(+) + H2O</text>
        <dbReference type="Rhea" id="RHEA:54848"/>
        <dbReference type="ChEBI" id="CHEBI:15377"/>
        <dbReference type="ChEBI" id="CHEBI:15378"/>
        <dbReference type="ChEBI" id="CHEBI:15379"/>
        <dbReference type="ChEBI" id="CHEBI:57783"/>
        <dbReference type="ChEBI" id="CHEBI:58349"/>
        <dbReference type="ChEBI" id="CHEBI:89828"/>
        <dbReference type="ChEBI" id="CHEBI:89891"/>
    </reaction>
    <physiologicalReaction direction="left-to-right" evidence="21">
        <dbReference type="Rhea" id="RHEA:54849"/>
    </physiologicalReaction>
</comment>
<dbReference type="InterPro" id="IPR050346">
    <property type="entry name" value="FMO-like"/>
</dbReference>
<dbReference type="GO" id="GO:0050660">
    <property type="term" value="F:flavin adenine dinucleotide binding"/>
    <property type="evidence" value="ECO:0007669"/>
    <property type="project" value="InterPro"/>
</dbReference>
<dbReference type="GO" id="GO:0016174">
    <property type="term" value="F:NAD(P)H oxidase H2O2-forming activity"/>
    <property type="evidence" value="ECO:0007669"/>
    <property type="project" value="UniProtKB-EC"/>
</dbReference>
<comment type="catalytic activity">
    <reaction evidence="31">
        <text>N,N-dimethylaniline + NADPH + O2 + H(+) = N,N-dimethylaniline N-oxide + NADP(+) + H2O</text>
        <dbReference type="Rhea" id="RHEA:24468"/>
        <dbReference type="ChEBI" id="CHEBI:15377"/>
        <dbReference type="ChEBI" id="CHEBI:15378"/>
        <dbReference type="ChEBI" id="CHEBI:15379"/>
        <dbReference type="ChEBI" id="CHEBI:16269"/>
        <dbReference type="ChEBI" id="CHEBI:17735"/>
        <dbReference type="ChEBI" id="CHEBI:57783"/>
        <dbReference type="ChEBI" id="CHEBI:58349"/>
        <dbReference type="EC" id="1.14.13.8"/>
    </reaction>
    <physiologicalReaction direction="left-to-right" evidence="31">
        <dbReference type="Rhea" id="RHEA:24469"/>
    </physiologicalReaction>
</comment>
<evidence type="ECO:0000256" key="4">
    <source>
        <dbReference type="ARBA" id="ARBA00009183"/>
    </source>
</evidence>
<evidence type="ECO:0000256" key="7">
    <source>
        <dbReference type="ARBA" id="ARBA00022630"/>
    </source>
</evidence>
<dbReference type="GO" id="GO:0034899">
    <property type="term" value="F:trimethylamine monooxygenase activity"/>
    <property type="evidence" value="ECO:0007669"/>
    <property type="project" value="UniProtKB-EC"/>
</dbReference>
<dbReference type="SUPFAM" id="SSF51905">
    <property type="entry name" value="FAD/NAD(P)-binding domain"/>
    <property type="match status" value="2"/>
</dbReference>
<dbReference type="Pfam" id="PF00743">
    <property type="entry name" value="FMO-like"/>
    <property type="match status" value="1"/>
</dbReference>
<keyword evidence="10 33" id="KW-0274">FAD</keyword>
<evidence type="ECO:0000256" key="32">
    <source>
        <dbReference type="ARBA" id="ARBA00049475"/>
    </source>
</evidence>
<evidence type="ECO:0000256" key="33">
    <source>
        <dbReference type="PIRNR" id="PIRNR000332"/>
    </source>
</evidence>
<dbReference type="AlphaFoldDB" id="A0A5F8H6D8"/>
<evidence type="ECO:0000313" key="36">
    <source>
        <dbReference type="Ensembl" id="ENSMODP00000054796.1"/>
    </source>
</evidence>
<evidence type="ECO:0000256" key="3">
    <source>
        <dbReference type="ARBA" id="ARBA00004524"/>
    </source>
</evidence>
<dbReference type="OMA" id="HAENGHW"/>
<comment type="catalytic activity">
    <reaction evidence="25">
        <text>hexan-3-one + NADPH + O2 + H(+) = ethyl butanoate + NADP(+) + H2O</text>
        <dbReference type="Rhea" id="RHEA:54844"/>
        <dbReference type="ChEBI" id="CHEBI:15377"/>
        <dbReference type="ChEBI" id="CHEBI:15378"/>
        <dbReference type="ChEBI" id="CHEBI:15379"/>
        <dbReference type="ChEBI" id="CHEBI:57783"/>
        <dbReference type="ChEBI" id="CHEBI:58349"/>
        <dbReference type="ChEBI" id="CHEBI:88764"/>
        <dbReference type="ChEBI" id="CHEBI:89891"/>
    </reaction>
    <physiologicalReaction direction="left-to-right" evidence="25">
        <dbReference type="Rhea" id="RHEA:54845"/>
    </physiologicalReaction>
</comment>
<evidence type="ECO:0000256" key="35">
    <source>
        <dbReference type="SAM" id="Phobius"/>
    </source>
</evidence>
<evidence type="ECO:0000256" key="13">
    <source>
        <dbReference type="ARBA" id="ARBA00022989"/>
    </source>
</evidence>
<dbReference type="GO" id="GO:0047822">
    <property type="term" value="F:hypotaurine monooxygenase activity"/>
    <property type="evidence" value="ECO:0007669"/>
    <property type="project" value="RHEA"/>
</dbReference>
<evidence type="ECO:0000256" key="5">
    <source>
        <dbReference type="ARBA" id="ARBA00022481"/>
    </source>
</evidence>
<evidence type="ECO:0000256" key="15">
    <source>
        <dbReference type="ARBA" id="ARBA00023033"/>
    </source>
</evidence>
<reference evidence="36" key="2">
    <citation type="submission" date="2025-08" db="UniProtKB">
        <authorList>
            <consortium name="Ensembl"/>
        </authorList>
    </citation>
    <scope>IDENTIFICATION</scope>
</reference>
<evidence type="ECO:0000256" key="25">
    <source>
        <dbReference type="ARBA" id="ARBA00047977"/>
    </source>
</evidence>
<keyword evidence="17 33" id="KW-0472">Membrane</keyword>
<evidence type="ECO:0000256" key="34">
    <source>
        <dbReference type="RuleBase" id="RU361177"/>
    </source>
</evidence>
<dbReference type="GO" id="GO:0004499">
    <property type="term" value="F:N,N-dimethylaniline monooxygenase activity"/>
    <property type="evidence" value="ECO:0000318"/>
    <property type="project" value="GO_Central"/>
</dbReference>
<dbReference type="FunFam" id="3.50.50.60:FF:000159">
    <property type="entry name" value="Dimethylaniline monooxygenase [N-oxide-forming]"/>
    <property type="match status" value="1"/>
</dbReference>
<evidence type="ECO:0000256" key="18">
    <source>
        <dbReference type="ARBA" id="ARBA00045722"/>
    </source>
</evidence>
<dbReference type="InterPro" id="IPR020946">
    <property type="entry name" value="Flavin_mOase-like"/>
</dbReference>
<evidence type="ECO:0000256" key="28">
    <source>
        <dbReference type="ARBA" id="ARBA00048459"/>
    </source>
</evidence>
<dbReference type="PRINTS" id="PR01125">
    <property type="entry name" value="FMOXYGENASE5"/>
</dbReference>
<accession>A0A5F8H6D8</accession>